<dbReference type="GO" id="GO:0005524">
    <property type="term" value="F:ATP binding"/>
    <property type="evidence" value="ECO:0007669"/>
    <property type="project" value="UniProtKB-KW"/>
</dbReference>
<sequence>KADEVNEKLRLALKTSKDIEKLRDGYRPAAKRGAILFFVLSEMSLINTMYQYSLTSYLDVFEFSLRKSIPDANLERRLKNIMSTLTLNVYNYGCTGIFEKHKLLFSFDITIKLEQDRGNLTQDELDFFIKGNISLEKSKRKKPFAWLHDQTWEDCVRLARDFTTEFATLLDDIEHNESVWKK</sequence>
<keyword evidence="3" id="KW-0963">Cytoplasm</keyword>
<dbReference type="GO" id="GO:0005874">
    <property type="term" value="C:microtubule"/>
    <property type="evidence" value="ECO:0007669"/>
    <property type="project" value="UniProtKB-KW"/>
</dbReference>
<dbReference type="GO" id="GO:0051959">
    <property type="term" value="F:dynein light intermediate chain binding"/>
    <property type="evidence" value="ECO:0007669"/>
    <property type="project" value="InterPro"/>
</dbReference>
<evidence type="ECO:0000256" key="8">
    <source>
        <dbReference type="ARBA" id="ARBA00023054"/>
    </source>
</evidence>
<keyword evidence="6" id="KW-0067">ATP-binding</keyword>
<dbReference type="Proteomes" id="UP000681720">
    <property type="component" value="Unassembled WGS sequence"/>
</dbReference>
<dbReference type="EMBL" id="CAJOBH010250981">
    <property type="protein sequence ID" value="CAF5138242.1"/>
    <property type="molecule type" value="Genomic_DNA"/>
</dbReference>
<keyword evidence="5" id="KW-0547">Nucleotide-binding</keyword>
<dbReference type="PANTHER" id="PTHR22878">
    <property type="entry name" value="DYNEIN HEAVY CHAIN 6, AXONEMAL-LIKE-RELATED"/>
    <property type="match status" value="1"/>
</dbReference>
<feature type="non-terminal residue" evidence="13">
    <location>
        <position position="1"/>
    </location>
</feature>
<proteinExistence type="inferred from homology"/>
<keyword evidence="9" id="KW-0969">Cilium</keyword>
<dbReference type="Gene3D" id="1.10.8.1220">
    <property type="match status" value="1"/>
</dbReference>
<evidence type="ECO:0000256" key="4">
    <source>
        <dbReference type="ARBA" id="ARBA00022701"/>
    </source>
</evidence>
<protein>
    <submittedName>
        <fullName evidence="13">Uncharacterized protein</fullName>
    </submittedName>
</protein>
<keyword evidence="10" id="KW-0505">Motor protein</keyword>
<comment type="subcellular location">
    <subcellularLocation>
        <location evidence="1">Cytoplasm</location>
        <location evidence="1">Cytoskeleton</location>
        <location evidence="1">Cilium axoneme</location>
    </subcellularLocation>
</comment>
<accession>A0A8S3FQE1</accession>
<keyword evidence="8" id="KW-0175">Coiled coil</keyword>
<dbReference type="FunFam" id="1.10.8.1220:FF:000001">
    <property type="entry name" value="Dynein axonemal heavy chain 5"/>
    <property type="match status" value="1"/>
</dbReference>
<organism evidence="13 15">
    <name type="scientific">Rotaria magnacalcarata</name>
    <dbReference type="NCBI Taxonomy" id="392030"/>
    <lineage>
        <taxon>Eukaryota</taxon>
        <taxon>Metazoa</taxon>
        <taxon>Spiralia</taxon>
        <taxon>Gnathifera</taxon>
        <taxon>Rotifera</taxon>
        <taxon>Eurotatoria</taxon>
        <taxon>Bdelloidea</taxon>
        <taxon>Philodinida</taxon>
        <taxon>Philodinidae</taxon>
        <taxon>Rotaria</taxon>
    </lineage>
</organism>
<feature type="non-terminal residue" evidence="13">
    <location>
        <position position="182"/>
    </location>
</feature>
<comment type="similarity">
    <text evidence="2">Belongs to the dynein heavy chain family.</text>
</comment>
<evidence type="ECO:0000256" key="1">
    <source>
        <dbReference type="ARBA" id="ARBA00004430"/>
    </source>
</evidence>
<evidence type="ECO:0000256" key="11">
    <source>
        <dbReference type="ARBA" id="ARBA00023212"/>
    </source>
</evidence>
<keyword evidence="11" id="KW-0206">Cytoskeleton</keyword>
<evidence type="ECO:0000313" key="13">
    <source>
        <dbReference type="EMBL" id="CAF5138242.1"/>
    </source>
</evidence>
<dbReference type="GO" id="GO:0030286">
    <property type="term" value="C:dynein complex"/>
    <property type="evidence" value="ECO:0007669"/>
    <property type="project" value="UniProtKB-KW"/>
</dbReference>
<dbReference type="EMBL" id="CAJOBJ010353644">
    <property type="protein sequence ID" value="CAF5211471.1"/>
    <property type="molecule type" value="Genomic_DNA"/>
</dbReference>
<evidence type="ECO:0000256" key="6">
    <source>
        <dbReference type="ARBA" id="ARBA00022840"/>
    </source>
</evidence>
<dbReference type="GO" id="GO:0005930">
    <property type="term" value="C:axoneme"/>
    <property type="evidence" value="ECO:0007669"/>
    <property type="project" value="UniProtKB-SubCell"/>
</dbReference>
<evidence type="ECO:0000256" key="2">
    <source>
        <dbReference type="ARBA" id="ARBA00008887"/>
    </source>
</evidence>
<dbReference type="GO" id="GO:0007018">
    <property type="term" value="P:microtubule-based movement"/>
    <property type="evidence" value="ECO:0007669"/>
    <property type="project" value="InterPro"/>
</dbReference>
<dbReference type="Proteomes" id="UP000681967">
    <property type="component" value="Unassembled WGS sequence"/>
</dbReference>
<evidence type="ECO:0000313" key="14">
    <source>
        <dbReference type="EMBL" id="CAF5211471.1"/>
    </source>
</evidence>
<evidence type="ECO:0000256" key="9">
    <source>
        <dbReference type="ARBA" id="ARBA00023069"/>
    </source>
</evidence>
<evidence type="ECO:0000256" key="3">
    <source>
        <dbReference type="ARBA" id="ARBA00022490"/>
    </source>
</evidence>
<reference evidence="13" key="1">
    <citation type="submission" date="2021-02" db="EMBL/GenBank/DDBJ databases">
        <authorList>
            <person name="Nowell W R."/>
        </authorList>
    </citation>
    <scope>NUCLEOTIDE SEQUENCE</scope>
</reference>
<evidence type="ECO:0000256" key="7">
    <source>
        <dbReference type="ARBA" id="ARBA00023017"/>
    </source>
</evidence>
<comment type="caution">
    <text evidence="13">The sequence shown here is derived from an EMBL/GenBank/DDBJ whole genome shotgun (WGS) entry which is preliminary data.</text>
</comment>
<dbReference type="GO" id="GO:0045505">
    <property type="term" value="F:dynein intermediate chain binding"/>
    <property type="evidence" value="ECO:0007669"/>
    <property type="project" value="InterPro"/>
</dbReference>
<keyword evidence="4" id="KW-0493">Microtubule</keyword>
<evidence type="ECO:0000256" key="10">
    <source>
        <dbReference type="ARBA" id="ARBA00023175"/>
    </source>
</evidence>
<evidence type="ECO:0000313" key="15">
    <source>
        <dbReference type="Proteomes" id="UP000681967"/>
    </source>
</evidence>
<keyword evidence="7" id="KW-0243">Dynein</keyword>
<evidence type="ECO:0000256" key="12">
    <source>
        <dbReference type="ARBA" id="ARBA00023273"/>
    </source>
</evidence>
<dbReference type="AlphaFoldDB" id="A0A8S3FQE1"/>
<name>A0A8S3FQE1_9BILA</name>
<dbReference type="PANTHER" id="PTHR22878:SF63">
    <property type="entry name" value="DYNEIN AXONEMAL HEAVY CHAIN 10"/>
    <property type="match status" value="1"/>
</dbReference>
<dbReference type="InterPro" id="IPR026983">
    <property type="entry name" value="DHC"/>
</dbReference>
<gene>
    <name evidence="13" type="ORF">BYL167_LOCUS69705</name>
    <name evidence="14" type="ORF">GIL414_LOCUS79943</name>
</gene>
<evidence type="ECO:0000256" key="5">
    <source>
        <dbReference type="ARBA" id="ARBA00022741"/>
    </source>
</evidence>
<keyword evidence="12" id="KW-0966">Cell projection</keyword>